<dbReference type="EMBL" id="CP129013">
    <property type="protein sequence ID" value="WLR42937.1"/>
    <property type="molecule type" value="Genomic_DNA"/>
</dbReference>
<reference evidence="1 2" key="1">
    <citation type="submission" date="2023-06" db="EMBL/GenBank/DDBJ databases">
        <title>Five Gram-positive bacteria isolated from mangrove sediments in Shenzhen, Guangdong, China.</title>
        <authorList>
            <person name="Yu S."/>
            <person name="Zheng W."/>
            <person name="Huang Y."/>
        </authorList>
    </citation>
    <scope>NUCLEOTIDE SEQUENCE [LARGE SCALE GENOMIC DNA]</scope>
    <source>
        <strain evidence="1 2">SaN35-3</strain>
    </source>
</reference>
<accession>A0ABY9JU48</accession>
<keyword evidence="2" id="KW-1185">Reference proteome</keyword>
<proteinExistence type="predicted"/>
<protein>
    <recommendedName>
        <fullName evidence="3">NAD(P)-dependent oxidoreductase</fullName>
    </recommendedName>
</protein>
<sequence length="284" mass="33217">MKKVLILGVEHFIGIQLANKLLEEDVQVDGLILKEDHMLERGWNNEALLFIGRNSFFTVKQEQDLDLFNDSYDDIYMLHFLFEGSWFNTKSMITKWLHYVYEHNPNRVMVLSTYEIIGEKQQSFGEKNQPQPSTRRGEQLLNAETWLDDQLSYTTISHVFLHIPTVFGPWQPPNHWISECIISTKNSSSTRGTKIIRDVLYIDEVLNKIIDPPIDGKNISYFLSSQNEKRIQQFIELLNSPHVIYLPIELDESVVISVPTLINIEKGVQRQKEFLVSYKRRLSM</sequence>
<dbReference type="RefSeq" id="WP_226538745.1">
    <property type="nucleotide sequence ID" value="NZ_CP129013.1"/>
</dbReference>
<organism evidence="1 2">
    <name type="scientific">Bacillus carboniphilus</name>
    <dbReference type="NCBI Taxonomy" id="86663"/>
    <lineage>
        <taxon>Bacteria</taxon>
        <taxon>Bacillati</taxon>
        <taxon>Bacillota</taxon>
        <taxon>Bacilli</taxon>
        <taxon>Bacillales</taxon>
        <taxon>Bacillaceae</taxon>
        <taxon>Bacillus</taxon>
    </lineage>
</organism>
<gene>
    <name evidence="1" type="ORF">LC087_01520</name>
</gene>
<dbReference type="InterPro" id="IPR036291">
    <property type="entry name" value="NAD(P)-bd_dom_sf"/>
</dbReference>
<evidence type="ECO:0000313" key="2">
    <source>
        <dbReference type="Proteomes" id="UP001197974"/>
    </source>
</evidence>
<dbReference type="SUPFAM" id="SSF51735">
    <property type="entry name" value="NAD(P)-binding Rossmann-fold domains"/>
    <property type="match status" value="1"/>
</dbReference>
<dbReference type="Proteomes" id="UP001197974">
    <property type="component" value="Chromosome"/>
</dbReference>
<name>A0ABY9JU48_9BACI</name>
<dbReference type="Gene3D" id="3.40.50.720">
    <property type="entry name" value="NAD(P)-binding Rossmann-like Domain"/>
    <property type="match status" value="1"/>
</dbReference>
<evidence type="ECO:0008006" key="3">
    <source>
        <dbReference type="Google" id="ProtNLM"/>
    </source>
</evidence>
<evidence type="ECO:0000313" key="1">
    <source>
        <dbReference type="EMBL" id="WLR42937.1"/>
    </source>
</evidence>